<feature type="region of interest" description="Disordered" evidence="1">
    <location>
        <begin position="625"/>
        <end position="646"/>
    </location>
</feature>
<protein>
    <submittedName>
        <fullName evidence="2">Uncharacterized protein</fullName>
    </submittedName>
</protein>
<dbReference type="AlphaFoldDB" id="A0A1J8R2F9"/>
<proteinExistence type="predicted"/>
<feature type="compositionally biased region" description="Pro residues" evidence="1">
    <location>
        <begin position="932"/>
        <end position="955"/>
    </location>
</feature>
<feature type="compositionally biased region" description="Low complexity" evidence="1">
    <location>
        <begin position="283"/>
        <end position="294"/>
    </location>
</feature>
<evidence type="ECO:0000313" key="2">
    <source>
        <dbReference type="EMBL" id="OJA15962.1"/>
    </source>
</evidence>
<evidence type="ECO:0000313" key="3">
    <source>
        <dbReference type="Proteomes" id="UP000183567"/>
    </source>
</evidence>
<organism evidence="2 3">
    <name type="scientific">Rhizopogon vesiculosus</name>
    <dbReference type="NCBI Taxonomy" id="180088"/>
    <lineage>
        <taxon>Eukaryota</taxon>
        <taxon>Fungi</taxon>
        <taxon>Dikarya</taxon>
        <taxon>Basidiomycota</taxon>
        <taxon>Agaricomycotina</taxon>
        <taxon>Agaricomycetes</taxon>
        <taxon>Agaricomycetidae</taxon>
        <taxon>Boletales</taxon>
        <taxon>Suillineae</taxon>
        <taxon>Rhizopogonaceae</taxon>
        <taxon>Rhizopogon</taxon>
    </lineage>
</organism>
<feature type="compositionally biased region" description="Basic and acidic residues" evidence="1">
    <location>
        <begin position="994"/>
        <end position="1003"/>
    </location>
</feature>
<gene>
    <name evidence="2" type="primary">RVUP39</name>
    <name evidence="2" type="ORF">AZE42_04781</name>
</gene>
<dbReference type="EMBL" id="LVVM01002773">
    <property type="protein sequence ID" value="OJA15962.1"/>
    <property type="molecule type" value="Genomic_DNA"/>
</dbReference>
<feature type="region of interest" description="Disordered" evidence="1">
    <location>
        <begin position="1"/>
        <end position="33"/>
    </location>
</feature>
<feature type="region of interest" description="Disordered" evidence="1">
    <location>
        <begin position="222"/>
        <end position="315"/>
    </location>
</feature>
<feature type="compositionally biased region" description="Polar residues" evidence="1">
    <location>
        <begin position="267"/>
        <end position="277"/>
    </location>
</feature>
<sequence>MSEVRSTGRNSHVSGNSSGHQLGWAPPRAPLPPHRLAKIANALGISTPSPATSKSSVLSLSPNFPGGSPSSSNTDLPWRVATPSTASAHNFGSSASSSQTKFFLHVIPPLHLSHEFDASDASDLALPPTASGYHTQFRRGTLVALQPSLHAQLVAIAKEYALPSTVGIILYLVTASSQSRQSSPMPFATPGSGNEDEGEPGPRLSEGIWRHIWTQALKTERQETLALSRGQTPSPFGLGDPSGHSNLRPLITPMRTEMPQPLAYPITPSSTASSVSDLRSHSKSTPLSSSSISHSEPDTPDTSRSSDHETLGIDLPGLNSPSIIPILAKVEFDIDRRRAAWYEPWLRGRRMTFARRAESRQSNRAYSRSRSRAEGDADEKRAPFDLKLVERMQNASSVLSFTASLSSKEEGGTGGYAPLSDSADEAVEDDEARHVSDVSHHDPLADVFGTDADTWADMRTESEGSQREVNPNVVELALDASALTDLPKQELLGDEVDEVDDAEEVQDIIRRMSRPPLVVSIPSPLASKQMSSPPVTGSKRPIPPPLVLPLQETNNGLVLHPESSSMTSLSSGGDSTYLDYATQKEMSNTDDNDGHSLEMEQEYMRSRSPAEEKRVGAVFEDLNLGLDLGDEEEEYDENDPNDRRRSQYLMKAKLDEIERTLAQFSPRQLKTSDLDEDVTITHARSKSLLALHAGSKLSIDQTSNILARENSNDHAGEKSWPAVPYSSIATTSQPSGMLSPQIAVNGVSTSAPKSFVPPSRSASPNSVSAETKMRKRDLDPSMYPPALPPSFGKQSESSDSPIPLSPDPFGRYPSYHESELQSTPTYWDPATGQFTSIPVESRPSLSSLDEGSVASTTPSSRFSADSASFSMDATTNNSKASAPLVSVKTFKRLWRRSKSSSVSAQQPPTPSAGRTSFQISAPPVRPSHDQLGPPPPPQRGLPPMPIATPSRPPPTRSTSPSVPSSSEKTGVRKSILKTWKSVSGTTTSSGAPSEPRRDTERPVSNETIKPRRPSILDAGIPPTPKLAEQYLPSNHTRTGSGIFERRKSLGRAKMGSSSNFSTSFQDVTAPSRTPSQTATSTQPPGSVSPARSLQSATSRYSQVDGSFETAQYEVVTPPRVYPNLSYPYQTLDHD</sequence>
<comment type="caution">
    <text evidence="2">The sequence shown here is derived from an EMBL/GenBank/DDBJ whole genome shotgun (WGS) entry which is preliminary data.</text>
</comment>
<reference evidence="2 3" key="1">
    <citation type="submission" date="2016-03" db="EMBL/GenBank/DDBJ databases">
        <title>Comparative genomics of the ectomycorrhizal sister species Rhizopogon vinicolor and Rhizopogon vesiculosus (Basidiomycota: Boletales) reveals a divergence of the mating type B locus.</title>
        <authorList>
            <person name="Mujic A.B."/>
            <person name="Kuo A."/>
            <person name="Tritt A."/>
            <person name="Lipzen A."/>
            <person name="Chen C."/>
            <person name="Johnson J."/>
            <person name="Sharma A."/>
            <person name="Barry K."/>
            <person name="Grigoriev I.V."/>
            <person name="Spatafora J.W."/>
        </authorList>
    </citation>
    <scope>NUCLEOTIDE SEQUENCE [LARGE SCALE GENOMIC DNA]</scope>
    <source>
        <strain evidence="2 3">AM-OR11-056</strain>
    </source>
</reference>
<keyword evidence="3" id="KW-1185">Reference proteome</keyword>
<evidence type="ECO:0000256" key="1">
    <source>
        <dbReference type="SAM" id="MobiDB-lite"/>
    </source>
</evidence>
<feature type="compositionally biased region" description="Acidic residues" evidence="1">
    <location>
        <begin position="628"/>
        <end position="639"/>
    </location>
</feature>
<feature type="compositionally biased region" description="Basic residues" evidence="1">
    <location>
        <begin position="889"/>
        <end position="898"/>
    </location>
</feature>
<dbReference type="OrthoDB" id="2526154at2759"/>
<dbReference type="Proteomes" id="UP000183567">
    <property type="component" value="Unassembled WGS sequence"/>
</dbReference>
<feature type="region of interest" description="Disordered" evidence="1">
    <location>
        <begin position="749"/>
        <end position="1107"/>
    </location>
</feature>
<feature type="compositionally biased region" description="Polar residues" evidence="1">
    <location>
        <begin position="832"/>
        <end position="858"/>
    </location>
</feature>
<feature type="region of interest" description="Disordered" evidence="1">
    <location>
        <begin position="356"/>
        <end position="379"/>
    </location>
</feature>
<feature type="compositionally biased region" description="Low complexity" evidence="1">
    <location>
        <begin position="956"/>
        <end position="966"/>
    </location>
</feature>
<feature type="compositionally biased region" description="Low complexity" evidence="1">
    <location>
        <begin position="1068"/>
        <end position="1085"/>
    </location>
</feature>
<feature type="compositionally biased region" description="Polar residues" evidence="1">
    <location>
        <begin position="760"/>
        <end position="769"/>
    </location>
</feature>
<feature type="compositionally biased region" description="Polar residues" evidence="1">
    <location>
        <begin position="1055"/>
        <end position="1066"/>
    </location>
</feature>
<dbReference type="STRING" id="180088.A0A1J8R2F9"/>
<name>A0A1J8R2F9_9AGAM</name>
<feature type="region of interest" description="Disordered" evidence="1">
    <location>
        <begin position="51"/>
        <end position="80"/>
    </location>
</feature>
<feature type="compositionally biased region" description="Polar residues" evidence="1">
    <location>
        <begin position="899"/>
        <end position="919"/>
    </location>
</feature>
<feature type="compositionally biased region" description="Polar residues" evidence="1">
    <location>
        <begin position="1089"/>
        <end position="1104"/>
    </location>
</feature>
<feature type="region of interest" description="Disordered" evidence="1">
    <location>
        <begin position="180"/>
        <end position="204"/>
    </location>
</feature>
<feature type="compositionally biased region" description="Low complexity" evidence="1">
    <location>
        <begin position="58"/>
        <end position="73"/>
    </location>
</feature>
<feature type="compositionally biased region" description="Polar residues" evidence="1">
    <location>
        <begin position="980"/>
        <end position="991"/>
    </location>
</feature>
<feature type="compositionally biased region" description="Low complexity" evidence="1">
    <location>
        <begin position="859"/>
        <end position="873"/>
    </location>
</feature>
<feature type="compositionally biased region" description="Polar residues" evidence="1">
    <location>
        <begin position="1"/>
        <end position="20"/>
    </location>
</feature>
<accession>A0A1J8R2F9</accession>